<dbReference type="RefSeq" id="WP_353942627.1">
    <property type="nucleotide sequence ID" value="NZ_CP159534.1"/>
</dbReference>
<accession>A0AAU8IS17</accession>
<dbReference type="KEGG" id="stac:ABII15_13880"/>
<reference evidence="1" key="1">
    <citation type="submission" date="2024-06" db="EMBL/GenBank/DDBJ databases">
        <title>Streptomyces sp. strain HUAS MG91 genome sequences.</title>
        <authorList>
            <person name="Mo P."/>
        </authorList>
    </citation>
    <scope>NUCLEOTIDE SEQUENCE</scope>
    <source>
        <strain evidence="1">HUAS MG91</strain>
    </source>
</reference>
<sequence length="106" mass="11992">MTEPNYGYWHTPWDFEREFMELGKVPYLHQRVIIDLQLDGAAQEVEIHPTSVRSARLDGGGEIMEFTVNATTQVPGQYPNVRVGRIWIKIPPGAHAVPEVVKVIPV</sequence>
<dbReference type="EMBL" id="CP159534">
    <property type="protein sequence ID" value="XCJ70995.1"/>
    <property type="molecule type" value="Genomic_DNA"/>
</dbReference>
<dbReference type="AlphaFoldDB" id="A0AAU8IS17"/>
<gene>
    <name evidence="1" type="ORF">ABII15_13880</name>
</gene>
<protein>
    <submittedName>
        <fullName evidence="1">Uncharacterized protein</fullName>
    </submittedName>
</protein>
<name>A0AAU8IS17_9ACTN</name>
<evidence type="ECO:0000313" key="1">
    <source>
        <dbReference type="EMBL" id="XCJ70995.1"/>
    </source>
</evidence>
<organism evidence="1">
    <name type="scientific">Streptomyces tabacisoli</name>
    <dbReference type="NCBI Taxonomy" id="3156398"/>
    <lineage>
        <taxon>Bacteria</taxon>
        <taxon>Bacillati</taxon>
        <taxon>Actinomycetota</taxon>
        <taxon>Actinomycetes</taxon>
        <taxon>Kitasatosporales</taxon>
        <taxon>Streptomycetaceae</taxon>
        <taxon>Streptomyces</taxon>
    </lineage>
</organism>
<proteinExistence type="predicted"/>